<feature type="region of interest" description="Disordered" evidence="1">
    <location>
        <begin position="1"/>
        <end position="44"/>
    </location>
</feature>
<dbReference type="EMBL" id="LNZH02000104">
    <property type="protein sequence ID" value="OCB91148.1"/>
    <property type="molecule type" value="Genomic_DNA"/>
</dbReference>
<gene>
    <name evidence="2" type="ORF">A7U60_g1630</name>
</gene>
<sequence>MSITKPPRLQKSQAATDAKKLQRKKNKAACRSRKNNLSAAQQEAQTKVHLETQRVYHEAIEELFNNQEETARKLAVQFNKSVLSVLQDIQHRGQLTHRRQINPYNAWNHFKKMHILAEGEAFFCYYYDTLDDLFEELDITEDEANLLLELQGIEESEGYEKFKLLPEKLYNLIIDELVLHREHQLKGSRMTARARGQDLRFTSERIAAELEAVNSRCATTSFCFVVRTDLSHVHAPYHYAHPKAIEYIETVLKKDVHALAFEFEAFALSGIQEVAKNANARRVQRKTKLRDAIRLGLGKQKLEFCMFADSTSEEITGIMGISMEWACYESRIVDKYKIALAGWPRKIPFTCELSSSTLDVVLSAILDGRCKWKKLTDHEYDKHVSKRATMMNAARDTDDVSEDSNESTDSEELSSIESNHEDTSSSGLTLPTSMYPALDKYAMQPVPSTNIYSNDFDHFNFSNNVMEGPIASTDIYANHVVHLNFSNNVMVNHETPVNSSFVL</sequence>
<organism evidence="2 3">
    <name type="scientific">Sanghuangporus baumii</name>
    <name type="common">Phellinus baumii</name>
    <dbReference type="NCBI Taxonomy" id="108892"/>
    <lineage>
        <taxon>Eukaryota</taxon>
        <taxon>Fungi</taxon>
        <taxon>Dikarya</taxon>
        <taxon>Basidiomycota</taxon>
        <taxon>Agaricomycotina</taxon>
        <taxon>Agaricomycetes</taxon>
        <taxon>Hymenochaetales</taxon>
        <taxon>Hymenochaetaceae</taxon>
        <taxon>Sanghuangporus</taxon>
    </lineage>
</organism>
<reference evidence="2" key="1">
    <citation type="submission" date="2016-06" db="EMBL/GenBank/DDBJ databases">
        <title>Draft Genome sequence of the fungus Inonotus baumii.</title>
        <authorList>
            <person name="Zhu H."/>
            <person name="Lin W."/>
        </authorList>
    </citation>
    <scope>NUCLEOTIDE SEQUENCE</scope>
    <source>
        <strain evidence="2">821</strain>
    </source>
</reference>
<keyword evidence="3" id="KW-1185">Reference proteome</keyword>
<dbReference type="Proteomes" id="UP000757232">
    <property type="component" value="Unassembled WGS sequence"/>
</dbReference>
<dbReference type="OrthoDB" id="3253416at2759"/>
<name>A0A9Q5I3P7_SANBA</name>
<accession>A0A9Q5I3P7</accession>
<evidence type="ECO:0000313" key="2">
    <source>
        <dbReference type="EMBL" id="OCB91148.1"/>
    </source>
</evidence>
<feature type="region of interest" description="Disordered" evidence="1">
    <location>
        <begin position="391"/>
        <end position="430"/>
    </location>
</feature>
<evidence type="ECO:0000256" key="1">
    <source>
        <dbReference type="SAM" id="MobiDB-lite"/>
    </source>
</evidence>
<feature type="compositionally biased region" description="Basic residues" evidence="1">
    <location>
        <begin position="21"/>
        <end position="34"/>
    </location>
</feature>
<evidence type="ECO:0000313" key="3">
    <source>
        <dbReference type="Proteomes" id="UP000757232"/>
    </source>
</evidence>
<proteinExistence type="predicted"/>
<feature type="compositionally biased region" description="Polar residues" evidence="1">
    <location>
        <begin position="35"/>
        <end position="44"/>
    </location>
</feature>
<comment type="caution">
    <text evidence="2">The sequence shown here is derived from an EMBL/GenBank/DDBJ whole genome shotgun (WGS) entry which is preliminary data.</text>
</comment>
<protein>
    <submittedName>
        <fullName evidence="2">Uncharacterized protein</fullName>
    </submittedName>
</protein>
<dbReference type="AlphaFoldDB" id="A0A9Q5I3P7"/>
<feature type="compositionally biased region" description="Acidic residues" evidence="1">
    <location>
        <begin position="399"/>
        <end position="414"/>
    </location>
</feature>